<keyword evidence="4" id="KW-1185">Reference proteome</keyword>
<dbReference type="STRING" id="149040.A0A194WVH0"/>
<protein>
    <submittedName>
        <fullName evidence="3">Aldo/keto reductase</fullName>
    </submittedName>
</protein>
<name>A0A194WVH0_MOLSC</name>
<proteinExistence type="predicted"/>
<dbReference type="GO" id="GO:0016491">
    <property type="term" value="F:oxidoreductase activity"/>
    <property type="evidence" value="ECO:0007669"/>
    <property type="project" value="UniProtKB-KW"/>
</dbReference>
<dbReference type="FunCoup" id="A0A194WVH0">
    <property type="interactions" value="48"/>
</dbReference>
<keyword evidence="1" id="KW-0560">Oxidoreductase</keyword>
<dbReference type="InterPro" id="IPR050791">
    <property type="entry name" value="Aldo-Keto_reductase"/>
</dbReference>
<dbReference type="Pfam" id="PF00248">
    <property type="entry name" value="Aldo_ket_red"/>
    <property type="match status" value="1"/>
</dbReference>
<dbReference type="KEGG" id="psco:LY89DRAFT_594266"/>
<dbReference type="InterPro" id="IPR023210">
    <property type="entry name" value="NADP_OxRdtase_dom"/>
</dbReference>
<dbReference type="AlphaFoldDB" id="A0A194WVH0"/>
<dbReference type="RefSeq" id="XP_018066019.1">
    <property type="nucleotide sequence ID" value="XM_018209790.1"/>
</dbReference>
<dbReference type="GO" id="GO:0005737">
    <property type="term" value="C:cytoplasm"/>
    <property type="evidence" value="ECO:0007669"/>
    <property type="project" value="TreeGrafter"/>
</dbReference>
<dbReference type="SUPFAM" id="SSF51430">
    <property type="entry name" value="NAD(P)-linked oxidoreductase"/>
    <property type="match status" value="1"/>
</dbReference>
<dbReference type="EMBL" id="KQ947426">
    <property type="protein sequence ID" value="KUJ11664.1"/>
    <property type="molecule type" value="Genomic_DNA"/>
</dbReference>
<evidence type="ECO:0000259" key="2">
    <source>
        <dbReference type="Pfam" id="PF00248"/>
    </source>
</evidence>
<dbReference type="InParanoid" id="A0A194WVH0"/>
<evidence type="ECO:0000313" key="3">
    <source>
        <dbReference type="EMBL" id="KUJ11664.1"/>
    </source>
</evidence>
<feature type="domain" description="NADP-dependent oxidoreductase" evidence="2">
    <location>
        <begin position="13"/>
        <end position="312"/>
    </location>
</feature>
<accession>A0A194WVH0</accession>
<dbReference type="Gene3D" id="3.20.20.100">
    <property type="entry name" value="NADP-dependent oxidoreductase domain"/>
    <property type="match status" value="1"/>
</dbReference>
<evidence type="ECO:0000256" key="1">
    <source>
        <dbReference type="ARBA" id="ARBA00023002"/>
    </source>
</evidence>
<reference evidence="3 4" key="1">
    <citation type="submission" date="2015-10" db="EMBL/GenBank/DDBJ databases">
        <title>Full genome of DAOMC 229536 Phialocephala scopiformis, a fungal endophyte of spruce producing the potent anti-insectan compound rugulosin.</title>
        <authorList>
            <consortium name="DOE Joint Genome Institute"/>
            <person name="Walker A.K."/>
            <person name="Frasz S.L."/>
            <person name="Seifert K.A."/>
            <person name="Miller J.D."/>
            <person name="Mondo S.J."/>
            <person name="Labutti K."/>
            <person name="Lipzen A."/>
            <person name="Dockter R."/>
            <person name="Kennedy M."/>
            <person name="Grigoriev I.V."/>
            <person name="Spatafora J.W."/>
        </authorList>
    </citation>
    <scope>NUCLEOTIDE SEQUENCE [LARGE SCALE GENOMIC DNA]</scope>
    <source>
        <strain evidence="3 4">CBS 120377</strain>
    </source>
</reference>
<sequence>MPSLAGIPITSNGLGLMRLTQPGHQLPDKQTFAVLKAALAAGVNVWNGADFYGPPSNNSLHLMNRYFSAHPEDATKVVFSLKTGVVDIRTFKMDVSPSFLRESLSTALQILDGKKKIDLFGPCRAPPTPDVTIEDSVLACAESVKEGKIGGIQLSEVGSETIRRAAKAAKIEMVEVEASLWSTEIFSNGVVETCAELGIVIEAHTPLGAGMLTGKIRRVEDMGEDHHKYFPRWQGENFQKNLLLVKELEKLAEKKGCTTAQLALSWLKRGNGKVGSAWIVPIFGARSEERIKENCMDVEFSDDELSEISKILESFPVVGTRYPEPGMKFVEF</sequence>
<evidence type="ECO:0000313" key="4">
    <source>
        <dbReference type="Proteomes" id="UP000070700"/>
    </source>
</evidence>
<dbReference type="InterPro" id="IPR036812">
    <property type="entry name" value="NAD(P)_OxRdtase_dom_sf"/>
</dbReference>
<organism evidence="3 4">
    <name type="scientific">Mollisia scopiformis</name>
    <name type="common">Conifer needle endophyte fungus</name>
    <name type="synonym">Phialocephala scopiformis</name>
    <dbReference type="NCBI Taxonomy" id="149040"/>
    <lineage>
        <taxon>Eukaryota</taxon>
        <taxon>Fungi</taxon>
        <taxon>Dikarya</taxon>
        <taxon>Ascomycota</taxon>
        <taxon>Pezizomycotina</taxon>
        <taxon>Leotiomycetes</taxon>
        <taxon>Helotiales</taxon>
        <taxon>Mollisiaceae</taxon>
        <taxon>Mollisia</taxon>
    </lineage>
</organism>
<dbReference type="Proteomes" id="UP000070700">
    <property type="component" value="Unassembled WGS sequence"/>
</dbReference>
<dbReference type="PANTHER" id="PTHR43625:SF78">
    <property type="entry name" value="PYRIDOXAL REDUCTASE-RELATED"/>
    <property type="match status" value="1"/>
</dbReference>
<dbReference type="CDD" id="cd19077">
    <property type="entry name" value="AKR_AKR8A1-2"/>
    <property type="match status" value="1"/>
</dbReference>
<dbReference type="OrthoDB" id="37537at2759"/>
<dbReference type="PANTHER" id="PTHR43625">
    <property type="entry name" value="AFLATOXIN B1 ALDEHYDE REDUCTASE"/>
    <property type="match status" value="1"/>
</dbReference>
<gene>
    <name evidence="3" type="ORF">LY89DRAFT_594266</name>
</gene>
<dbReference type="GeneID" id="28819516"/>